<feature type="coiled-coil region" evidence="1">
    <location>
        <begin position="33"/>
        <end position="60"/>
    </location>
</feature>
<dbReference type="Proteomes" id="UP001324115">
    <property type="component" value="Unassembled WGS sequence"/>
</dbReference>
<evidence type="ECO:0000313" key="3">
    <source>
        <dbReference type="Proteomes" id="UP001324115"/>
    </source>
</evidence>
<protein>
    <submittedName>
        <fullName evidence="2">Uncharacterized protein</fullName>
    </submittedName>
</protein>
<sequence>MLSTLRDFWRRHRRKAFVTVGVLGSGYFLYKLYDAHRRKLAELERELADEREGERFIKAQMQAHFENIQRIADTTTLPHAMHHLSSRIAEELDLSQLLERLQNAKNQPNSLTHSEKIELWDRLKIISFTRMALSLWAMTMLSLYIRVQVNILGRHLYIDTARGFESSDFHENADMIDRDDEQKFLASADFLSNYGLPALMSDMQAAATEILKGKQLKDFFNSKVLHETIRQILDRFMSIGSPHHWVSYIMPEDARFDRLATASSSDSKTLSDVTKFDQLMVETGAVLTSAEFGSVVDISLKAVLDALVVDMGARSGGSLTSGMPLAKLLSLVTQMGPLLLYEPSKNQFIQIIQSDPEVEIFFTLLYANMPPS</sequence>
<evidence type="ECO:0000256" key="1">
    <source>
        <dbReference type="SAM" id="Coils"/>
    </source>
</evidence>
<keyword evidence="3" id="KW-1185">Reference proteome</keyword>
<dbReference type="GO" id="GO:0030674">
    <property type="term" value="F:protein-macromolecule adaptor activity"/>
    <property type="evidence" value="ECO:0007669"/>
    <property type="project" value="TreeGrafter"/>
</dbReference>
<organism evidence="2 3">
    <name type="scientific">Quercus rubra</name>
    <name type="common">Northern red oak</name>
    <name type="synonym">Quercus borealis</name>
    <dbReference type="NCBI Taxonomy" id="3512"/>
    <lineage>
        <taxon>Eukaryota</taxon>
        <taxon>Viridiplantae</taxon>
        <taxon>Streptophyta</taxon>
        <taxon>Embryophyta</taxon>
        <taxon>Tracheophyta</taxon>
        <taxon>Spermatophyta</taxon>
        <taxon>Magnoliopsida</taxon>
        <taxon>eudicotyledons</taxon>
        <taxon>Gunneridae</taxon>
        <taxon>Pentapetalae</taxon>
        <taxon>rosids</taxon>
        <taxon>fabids</taxon>
        <taxon>Fagales</taxon>
        <taxon>Fagaceae</taxon>
        <taxon>Quercus</taxon>
    </lineage>
</organism>
<gene>
    <name evidence="2" type="ORF">RGQ29_003374</name>
</gene>
<name>A0AAN7ECW5_QUERU</name>
<dbReference type="PANTHER" id="PTHR28080">
    <property type="entry name" value="PEROXISOMAL BIOGENESIS FACTOR 3"/>
    <property type="match status" value="1"/>
</dbReference>
<dbReference type="GO" id="GO:0005778">
    <property type="term" value="C:peroxisomal membrane"/>
    <property type="evidence" value="ECO:0007669"/>
    <property type="project" value="InterPro"/>
</dbReference>
<dbReference type="EMBL" id="JAXUIC010000010">
    <property type="protein sequence ID" value="KAK4567582.1"/>
    <property type="molecule type" value="Genomic_DNA"/>
</dbReference>
<comment type="caution">
    <text evidence="2">The sequence shown here is derived from an EMBL/GenBank/DDBJ whole genome shotgun (WGS) entry which is preliminary data.</text>
</comment>
<evidence type="ECO:0000313" key="2">
    <source>
        <dbReference type="EMBL" id="KAK4567582.1"/>
    </source>
</evidence>
<accession>A0AAN7ECW5</accession>
<dbReference type="GO" id="GO:0045046">
    <property type="term" value="P:protein import into peroxisome membrane"/>
    <property type="evidence" value="ECO:0007669"/>
    <property type="project" value="TreeGrafter"/>
</dbReference>
<dbReference type="Pfam" id="PF04882">
    <property type="entry name" value="Peroxin-3"/>
    <property type="match status" value="1"/>
</dbReference>
<dbReference type="InterPro" id="IPR006966">
    <property type="entry name" value="Peroxin-3"/>
</dbReference>
<dbReference type="AlphaFoldDB" id="A0AAN7ECW5"/>
<reference evidence="2 3" key="1">
    <citation type="journal article" date="2023" name="G3 (Bethesda)">
        <title>A haplotype-resolved chromosome-scale genome for Quercus rubra L. provides insights into the genetics of adaptive traits for red oak species.</title>
        <authorList>
            <person name="Kapoor B."/>
            <person name="Jenkins J."/>
            <person name="Schmutz J."/>
            <person name="Zhebentyayeva T."/>
            <person name="Kuelheim C."/>
            <person name="Coggeshall M."/>
            <person name="Heim C."/>
            <person name="Lasky J.R."/>
            <person name="Leites L."/>
            <person name="Islam-Faridi N."/>
            <person name="Romero-Severson J."/>
            <person name="DeLeo V.L."/>
            <person name="Lucas S.M."/>
            <person name="Lazic D."/>
            <person name="Gailing O."/>
            <person name="Carlson J."/>
            <person name="Staton M."/>
        </authorList>
    </citation>
    <scope>NUCLEOTIDE SEQUENCE [LARGE SCALE GENOMIC DNA]</scope>
    <source>
        <strain evidence="2">Pseudo-F2</strain>
    </source>
</reference>
<proteinExistence type="predicted"/>
<keyword evidence="1" id="KW-0175">Coiled coil</keyword>
<dbReference type="PANTHER" id="PTHR28080:SF1">
    <property type="entry name" value="PEROXISOMAL BIOGENESIS FACTOR 3"/>
    <property type="match status" value="1"/>
</dbReference>
<dbReference type="EMBL" id="JAXUIC010000010">
    <property type="protein sequence ID" value="KAK4567581.1"/>
    <property type="molecule type" value="Genomic_DNA"/>
</dbReference>